<keyword evidence="3" id="KW-1185">Reference proteome</keyword>
<feature type="region of interest" description="Disordered" evidence="1">
    <location>
        <begin position="69"/>
        <end position="170"/>
    </location>
</feature>
<feature type="region of interest" description="Disordered" evidence="1">
    <location>
        <begin position="492"/>
        <end position="513"/>
    </location>
</feature>
<protein>
    <recommendedName>
        <fullName evidence="4">Mediator complex subunit 15 KIX domain-containing protein</fullName>
    </recommendedName>
</protein>
<accession>A0AAV1IH40</accession>
<feature type="compositionally biased region" description="Low complexity" evidence="1">
    <location>
        <begin position="241"/>
        <end position="271"/>
    </location>
</feature>
<feature type="compositionally biased region" description="Polar residues" evidence="1">
    <location>
        <begin position="290"/>
        <end position="301"/>
    </location>
</feature>
<dbReference type="Proteomes" id="UP001314263">
    <property type="component" value="Unassembled WGS sequence"/>
</dbReference>
<organism evidence="2 3">
    <name type="scientific">Coccomyxa viridis</name>
    <dbReference type="NCBI Taxonomy" id="1274662"/>
    <lineage>
        <taxon>Eukaryota</taxon>
        <taxon>Viridiplantae</taxon>
        <taxon>Chlorophyta</taxon>
        <taxon>core chlorophytes</taxon>
        <taxon>Trebouxiophyceae</taxon>
        <taxon>Trebouxiophyceae incertae sedis</taxon>
        <taxon>Coccomyxaceae</taxon>
        <taxon>Coccomyxa</taxon>
    </lineage>
</organism>
<dbReference type="EMBL" id="CAUYUE010000015">
    <property type="protein sequence ID" value="CAK0786623.1"/>
    <property type="molecule type" value="Genomic_DNA"/>
</dbReference>
<gene>
    <name evidence="2" type="ORF">CVIRNUC_009837</name>
</gene>
<feature type="region of interest" description="Disordered" evidence="1">
    <location>
        <begin position="432"/>
        <end position="470"/>
    </location>
</feature>
<evidence type="ECO:0000313" key="2">
    <source>
        <dbReference type="EMBL" id="CAK0786623.1"/>
    </source>
</evidence>
<feature type="compositionally biased region" description="Low complexity" evidence="1">
    <location>
        <begin position="70"/>
        <end position="88"/>
    </location>
</feature>
<sequence length="761" mass="83374">MSAITLERRREVLRQLHAEFVKIMGPIEGLNAAVAQIEKQAFDQSEGNNDLYIRRIATRLQRTKEKVEAAKAQPAQQSQQAQQAQQAQYLRPTPSPPPMPQHTHQHAQYLRPTPSPPPMPQQQQQQQQQQPHVQHGHYQQQQHPAHQQASYQQHIQQNQHRHQQPTQTRHRAYLHQDNSSQPGMQRVMEAQPSMGPDAELFAEMAQDLLLGPSQASMDARAAQPGCQGAHTGPHAAQYGNQPQAWQPSASQPAPSAQQQQQQHPQQAYAASGAGNTPAAPSGAHTYWPGQPQQQTQLSHFGQQQAQQSQQQQQQQQQQQAMPQQQPGDPVVTEKYWALLELMRQEFLADIAEYYDCIAPNIQSNMQQAYSGKLAKMKHVIQRLSIQRDMPHYSRRQWSRADLEALQGLSKQLRMYCAKIRAALAPIREAKRKELASPRSAHLSPGPDPSAGGLQLAQAAMKTEAGASPNEAALVRQPSVAAAVHQTLLDMPAPPLAGPLSDSSSGSRDLAMSEGITGQGSMADVRQEALPQAAQAAGEPAQSLVSRLVNATPGALGVAAVAAQQLLKRKADLISSPSLPSHLQIATHGSSSSQGTTRVDSINISQSMQDVSPDRVFDFEAASRRAATPEEAQALQALSEKLQAEIQVLSAEKGKAVICESDIPGTLIVKFTPAPPQEVPADSSVKDMTPDRQTVQGQLSLRIDTTYPKSTPAYFRHVTPDQTLQEQMQASAVQERFQAAVVDFQGVLTVTNIVKLWMQSSH</sequence>
<feature type="region of interest" description="Disordered" evidence="1">
    <location>
        <begin position="215"/>
        <end position="328"/>
    </location>
</feature>
<feature type="compositionally biased region" description="Basic residues" evidence="1">
    <location>
        <begin position="159"/>
        <end position="170"/>
    </location>
</feature>
<feature type="compositionally biased region" description="Low complexity" evidence="1">
    <location>
        <begin position="302"/>
        <end position="326"/>
    </location>
</feature>
<comment type="caution">
    <text evidence="2">The sequence shown here is derived from an EMBL/GenBank/DDBJ whole genome shotgun (WGS) entry which is preliminary data.</text>
</comment>
<feature type="compositionally biased region" description="Low complexity" evidence="1">
    <location>
        <begin position="121"/>
        <end position="158"/>
    </location>
</feature>
<proteinExistence type="predicted"/>
<evidence type="ECO:0000256" key="1">
    <source>
        <dbReference type="SAM" id="MobiDB-lite"/>
    </source>
</evidence>
<dbReference type="AlphaFoldDB" id="A0AAV1IH40"/>
<reference evidence="2 3" key="1">
    <citation type="submission" date="2023-10" db="EMBL/GenBank/DDBJ databases">
        <authorList>
            <person name="Maclean D."/>
            <person name="Macfadyen A."/>
        </authorList>
    </citation>
    <scope>NUCLEOTIDE SEQUENCE [LARGE SCALE GENOMIC DNA]</scope>
</reference>
<name>A0AAV1IH40_9CHLO</name>
<evidence type="ECO:0000313" key="3">
    <source>
        <dbReference type="Proteomes" id="UP001314263"/>
    </source>
</evidence>
<evidence type="ECO:0008006" key="4">
    <source>
        <dbReference type="Google" id="ProtNLM"/>
    </source>
</evidence>